<feature type="transmembrane region" description="Helical" evidence="4">
    <location>
        <begin position="105"/>
        <end position="127"/>
    </location>
</feature>
<dbReference type="PANTHER" id="PTHR23121">
    <property type="entry name" value="SODIUM-DEPENDENT GLUCOSE TRANSPORTER 1"/>
    <property type="match status" value="1"/>
</dbReference>
<evidence type="ECO:0000256" key="4">
    <source>
        <dbReference type="SAM" id="Phobius"/>
    </source>
</evidence>
<proteinExistence type="predicted"/>
<dbReference type="STRING" id="32264.T1K9Z4"/>
<dbReference type="GO" id="GO:0022857">
    <property type="term" value="F:transmembrane transporter activity"/>
    <property type="evidence" value="ECO:0007669"/>
    <property type="project" value="InterPro"/>
</dbReference>
<name>T1K9Z4_TETUR</name>
<dbReference type="OrthoDB" id="6365769at2759"/>
<organism evidence="5 6">
    <name type="scientific">Tetranychus urticae</name>
    <name type="common">Two-spotted spider mite</name>
    <dbReference type="NCBI Taxonomy" id="32264"/>
    <lineage>
        <taxon>Eukaryota</taxon>
        <taxon>Metazoa</taxon>
        <taxon>Ecdysozoa</taxon>
        <taxon>Arthropoda</taxon>
        <taxon>Chelicerata</taxon>
        <taxon>Arachnida</taxon>
        <taxon>Acari</taxon>
        <taxon>Acariformes</taxon>
        <taxon>Trombidiformes</taxon>
        <taxon>Prostigmata</taxon>
        <taxon>Eleutherengona</taxon>
        <taxon>Raphignathae</taxon>
        <taxon>Tetranychoidea</taxon>
        <taxon>Tetranychidae</taxon>
        <taxon>Tetranychus</taxon>
    </lineage>
</organism>
<keyword evidence="6" id="KW-1185">Reference proteome</keyword>
<evidence type="ECO:0000256" key="1">
    <source>
        <dbReference type="ARBA" id="ARBA00022692"/>
    </source>
</evidence>
<evidence type="ECO:0000313" key="5">
    <source>
        <dbReference type="EnsemblMetazoa" id="tetur07g06710.1"/>
    </source>
</evidence>
<keyword evidence="3 4" id="KW-0472">Membrane</keyword>
<keyword evidence="1 4" id="KW-0812">Transmembrane</keyword>
<sequence length="443" mass="49136">MNISKYLAANRVKLLKTLFCYLSYTCYGAGTTLMGSSLFDLQIRMNVSFAQASRLVPSRSFGILIGSLVSGFIGIFVEPEMVLFLSNLMAGILTVAAPWFKQYNVVYACLFLCGIAQGIMEIFINAFVLSTWNDEATNYVQILHGVYGVGSLVAPLMLKPFLLPQVSDINVNNTIESDGPTIVAYTPDDVKVQYPYLVLGLTVTLTSLGFLYFYFKSKKNSTSKSNETINTDNHPTWKKILVVIIGAFIAHTTFSVNAMTGSLAPAFVVKSDLQMTKKDGADLVSAYWTVFTSYRLLFIIATNFIEKKAIIIFNCLLTLTSTVLMFLYAAHSRTFAWISFIMLAVGFSPTFAASLGFIQEYIFITRNYASFIFLIGAIGDTAHPWIITGFMDKTPELFATYVASLAAMQAISVFILPFVCAKLFKTKTKETLNRTSSLRISQR</sequence>
<feature type="transmembrane region" description="Helical" evidence="4">
    <location>
        <begin position="335"/>
        <end position="356"/>
    </location>
</feature>
<evidence type="ECO:0008006" key="7">
    <source>
        <dbReference type="Google" id="ProtNLM"/>
    </source>
</evidence>
<evidence type="ECO:0000256" key="2">
    <source>
        <dbReference type="ARBA" id="ARBA00022989"/>
    </source>
</evidence>
<dbReference type="eggNOG" id="ENOG502R5UW">
    <property type="taxonomic scope" value="Eukaryota"/>
</dbReference>
<feature type="transmembrane region" description="Helical" evidence="4">
    <location>
        <begin position="194"/>
        <end position="215"/>
    </location>
</feature>
<dbReference type="HOGENOM" id="CLU_028923_2_1_1"/>
<dbReference type="PANTHER" id="PTHR23121:SF9">
    <property type="entry name" value="SODIUM-DEPENDENT GLUCOSE TRANSPORTER 1"/>
    <property type="match status" value="1"/>
</dbReference>
<protein>
    <recommendedName>
        <fullName evidence="7">Major facilitator superfamily (MFS) profile domain-containing protein</fullName>
    </recommendedName>
</protein>
<feature type="transmembrane region" description="Helical" evidence="4">
    <location>
        <begin position="139"/>
        <end position="158"/>
    </location>
</feature>
<reference evidence="5" key="2">
    <citation type="submission" date="2015-06" db="UniProtKB">
        <authorList>
            <consortium name="EnsemblMetazoa"/>
        </authorList>
    </citation>
    <scope>IDENTIFICATION</scope>
</reference>
<feature type="transmembrane region" description="Helical" evidence="4">
    <location>
        <begin position="368"/>
        <end position="386"/>
    </location>
</feature>
<feature type="transmembrane region" description="Helical" evidence="4">
    <location>
        <begin position="398"/>
        <end position="424"/>
    </location>
</feature>
<dbReference type="Gene3D" id="1.20.1250.20">
    <property type="entry name" value="MFS general substrate transporter like domains"/>
    <property type="match status" value="1"/>
</dbReference>
<evidence type="ECO:0000313" key="6">
    <source>
        <dbReference type="Proteomes" id="UP000015104"/>
    </source>
</evidence>
<dbReference type="SUPFAM" id="SSF103473">
    <property type="entry name" value="MFS general substrate transporter"/>
    <property type="match status" value="1"/>
</dbReference>
<gene>
    <name evidence="5" type="primary">107361660</name>
</gene>
<dbReference type="EnsemblMetazoa" id="tetur07g06710.1">
    <property type="protein sequence ID" value="tetur07g06710.1"/>
    <property type="gene ID" value="tetur07g06710"/>
</dbReference>
<dbReference type="InterPro" id="IPR011701">
    <property type="entry name" value="MFS"/>
</dbReference>
<feature type="transmembrane region" description="Helical" evidence="4">
    <location>
        <begin position="21"/>
        <end position="39"/>
    </location>
</feature>
<dbReference type="OMA" id="DPANCAG"/>
<dbReference type="EMBL" id="CAEY01001893">
    <property type="status" value="NOT_ANNOTATED_CDS"/>
    <property type="molecule type" value="Genomic_DNA"/>
</dbReference>
<accession>T1K9Z4</accession>
<dbReference type="Proteomes" id="UP000015104">
    <property type="component" value="Unassembled WGS sequence"/>
</dbReference>
<dbReference type="Pfam" id="PF07690">
    <property type="entry name" value="MFS_1"/>
    <property type="match status" value="1"/>
</dbReference>
<feature type="transmembrane region" description="Helical" evidence="4">
    <location>
        <begin position="309"/>
        <end position="329"/>
    </location>
</feature>
<feature type="transmembrane region" description="Helical" evidence="4">
    <location>
        <begin position="284"/>
        <end position="302"/>
    </location>
</feature>
<feature type="transmembrane region" description="Helical" evidence="4">
    <location>
        <begin position="59"/>
        <end position="77"/>
    </location>
</feature>
<evidence type="ECO:0000256" key="3">
    <source>
        <dbReference type="ARBA" id="ARBA00023136"/>
    </source>
</evidence>
<reference evidence="6" key="1">
    <citation type="submission" date="2011-08" db="EMBL/GenBank/DDBJ databases">
        <authorList>
            <person name="Rombauts S."/>
        </authorList>
    </citation>
    <scope>NUCLEOTIDE SEQUENCE</scope>
    <source>
        <strain evidence="6">London</strain>
    </source>
</reference>
<feature type="transmembrane region" description="Helical" evidence="4">
    <location>
        <begin position="240"/>
        <end position="264"/>
    </location>
</feature>
<dbReference type="InterPro" id="IPR036259">
    <property type="entry name" value="MFS_trans_sf"/>
</dbReference>
<dbReference type="KEGG" id="tut:107361660"/>
<feature type="transmembrane region" description="Helical" evidence="4">
    <location>
        <begin position="82"/>
        <end position="99"/>
    </location>
</feature>
<dbReference type="AlphaFoldDB" id="T1K9Z4"/>
<keyword evidence="2 4" id="KW-1133">Transmembrane helix</keyword>